<sequence>MYIGAAESLGSVGELPHRVGQQLKHLVKQRPRRPKTRQARRPVGALAAALQEEDITRGVDTFFRGDGSAPSTPLLLSPMSEHSGRLGKYEWSSMDSFPGGGAAGPSVAEGGSGDSLSRWESAAHDSGGTTRDSPSSGAAAPHDTDDEDTNAVFDECHDVPRRRTGTGSSMGGLPRVSPDRAHRNTFTALLDEGDGEAPLSLQEEKVAGMAGLVGLGYGGNFMAEISKRAAGGSVQVECRVCLGPLQDRVVKTLRVRMRDNFFSISGDRGARKCIVASFMAAAMLAAARLYFDIS</sequence>
<feature type="compositionally biased region" description="Basic residues" evidence="1">
    <location>
        <begin position="25"/>
        <end position="40"/>
    </location>
</feature>
<dbReference type="AlphaFoldDB" id="A0A979FW60"/>
<accession>A0A979FW60</accession>
<dbReference type="InterPro" id="IPR031943">
    <property type="entry name" value="CARMIL_C"/>
</dbReference>
<feature type="compositionally biased region" description="Polar residues" evidence="1">
    <location>
        <begin position="127"/>
        <end position="136"/>
    </location>
</feature>
<organism evidence="3 4">
    <name type="scientific">Hyalella azteca</name>
    <name type="common">Amphipod</name>
    <dbReference type="NCBI Taxonomy" id="294128"/>
    <lineage>
        <taxon>Eukaryota</taxon>
        <taxon>Metazoa</taxon>
        <taxon>Ecdysozoa</taxon>
        <taxon>Arthropoda</taxon>
        <taxon>Crustacea</taxon>
        <taxon>Multicrustacea</taxon>
        <taxon>Malacostraca</taxon>
        <taxon>Eumalacostraca</taxon>
        <taxon>Peracarida</taxon>
        <taxon>Amphipoda</taxon>
        <taxon>Senticaudata</taxon>
        <taxon>Talitrida</taxon>
        <taxon>Talitroidea</taxon>
        <taxon>Hyalellidae</taxon>
        <taxon>Hyalella</taxon>
    </lineage>
</organism>
<protein>
    <submittedName>
        <fullName evidence="4">Uncharacterized protein LOC125179118</fullName>
    </submittedName>
</protein>
<proteinExistence type="predicted"/>
<reference evidence="4" key="1">
    <citation type="submission" date="2025-08" db="UniProtKB">
        <authorList>
            <consortium name="RefSeq"/>
        </authorList>
    </citation>
    <scope>IDENTIFICATION</scope>
    <source>
        <tissue evidence="4">Whole organism</tissue>
    </source>
</reference>
<evidence type="ECO:0000313" key="3">
    <source>
        <dbReference type="Proteomes" id="UP000694843"/>
    </source>
</evidence>
<dbReference type="Proteomes" id="UP000694843">
    <property type="component" value="Unplaced"/>
</dbReference>
<dbReference type="Pfam" id="PF16000">
    <property type="entry name" value="CARMIL_C"/>
    <property type="match status" value="1"/>
</dbReference>
<evidence type="ECO:0000256" key="1">
    <source>
        <dbReference type="SAM" id="MobiDB-lite"/>
    </source>
</evidence>
<feature type="domain" description="CARMIL C-terminal" evidence="2">
    <location>
        <begin position="6"/>
        <end position="73"/>
    </location>
</feature>
<evidence type="ECO:0000313" key="4">
    <source>
        <dbReference type="RefSeq" id="XP_047740274.1"/>
    </source>
</evidence>
<dbReference type="GeneID" id="125179118"/>
<name>A0A979FW60_HYAAZ</name>
<evidence type="ECO:0000259" key="2">
    <source>
        <dbReference type="Pfam" id="PF16000"/>
    </source>
</evidence>
<feature type="region of interest" description="Disordered" evidence="1">
    <location>
        <begin position="24"/>
        <end position="44"/>
    </location>
</feature>
<dbReference type="RefSeq" id="XP_047740274.1">
    <property type="nucleotide sequence ID" value="XM_047884318.1"/>
</dbReference>
<feature type="region of interest" description="Disordered" evidence="1">
    <location>
        <begin position="97"/>
        <end position="181"/>
    </location>
</feature>
<gene>
    <name evidence="4" type="primary">LOC125179118</name>
</gene>
<dbReference type="KEGG" id="hazt:125179118"/>
<keyword evidence="3" id="KW-1185">Reference proteome</keyword>